<feature type="region of interest" description="Disordered" evidence="6">
    <location>
        <begin position="613"/>
        <end position="644"/>
    </location>
</feature>
<dbReference type="GO" id="GO:0046872">
    <property type="term" value="F:metal ion binding"/>
    <property type="evidence" value="ECO:0007669"/>
    <property type="project" value="UniProtKB-KW"/>
</dbReference>
<dbReference type="PANTHER" id="PTHR43409:SF7">
    <property type="entry name" value="BLL1977 PROTEIN"/>
    <property type="match status" value="1"/>
</dbReference>
<keyword evidence="5" id="KW-0411">Iron-sulfur</keyword>
<evidence type="ECO:0000259" key="7">
    <source>
        <dbReference type="PROSITE" id="PS51332"/>
    </source>
</evidence>
<protein>
    <submittedName>
        <fullName evidence="8">RiPP maturation radical SAM protein 1</fullName>
    </submittedName>
</protein>
<evidence type="ECO:0000256" key="2">
    <source>
        <dbReference type="ARBA" id="ARBA00022691"/>
    </source>
</evidence>
<keyword evidence="4" id="KW-0408">Iron</keyword>
<organism evidence="8 9">
    <name type="scientific">Actinomadura logoneensis</name>
    <dbReference type="NCBI Taxonomy" id="2293572"/>
    <lineage>
        <taxon>Bacteria</taxon>
        <taxon>Bacillati</taxon>
        <taxon>Actinomycetota</taxon>
        <taxon>Actinomycetes</taxon>
        <taxon>Streptosporangiales</taxon>
        <taxon>Thermomonosporaceae</taxon>
        <taxon>Actinomadura</taxon>
    </lineage>
</organism>
<dbReference type="InterPro" id="IPR023984">
    <property type="entry name" value="rSAM_ocin_1"/>
</dbReference>
<reference evidence="8 9" key="1">
    <citation type="submission" date="2018-08" db="EMBL/GenBank/DDBJ databases">
        <title>Actinomadura jelena sp. nov., a novel Actinomycete isolated from soil in Chad.</title>
        <authorList>
            <person name="Shi L."/>
        </authorList>
    </citation>
    <scope>NUCLEOTIDE SEQUENCE [LARGE SCALE GENOMIC DNA]</scope>
    <source>
        <strain evidence="8 9">NEAU-G17</strain>
    </source>
</reference>
<dbReference type="InterPro" id="IPR006638">
    <property type="entry name" value="Elp3/MiaA/NifB-like_rSAM"/>
</dbReference>
<keyword evidence="9" id="KW-1185">Reference proteome</keyword>
<evidence type="ECO:0000313" key="9">
    <source>
        <dbReference type="Proteomes" id="UP000261811"/>
    </source>
</evidence>
<dbReference type="SFLD" id="SFLDG01082">
    <property type="entry name" value="B12-binding_domain_containing"/>
    <property type="match status" value="1"/>
</dbReference>
<dbReference type="OrthoDB" id="9801424at2"/>
<dbReference type="PROSITE" id="PS51332">
    <property type="entry name" value="B12_BINDING"/>
    <property type="match status" value="1"/>
</dbReference>
<dbReference type="SFLD" id="SFLDS00029">
    <property type="entry name" value="Radical_SAM"/>
    <property type="match status" value="1"/>
</dbReference>
<dbReference type="Pfam" id="PF04055">
    <property type="entry name" value="Radical_SAM"/>
    <property type="match status" value="1"/>
</dbReference>
<evidence type="ECO:0000256" key="3">
    <source>
        <dbReference type="ARBA" id="ARBA00022723"/>
    </source>
</evidence>
<dbReference type="RefSeq" id="WP_117360551.1">
    <property type="nucleotide sequence ID" value="NZ_QURH01000906.1"/>
</dbReference>
<feature type="compositionally biased region" description="Acidic residues" evidence="6">
    <location>
        <begin position="616"/>
        <end position="627"/>
    </location>
</feature>
<dbReference type="Proteomes" id="UP000261811">
    <property type="component" value="Unassembled WGS sequence"/>
</dbReference>
<evidence type="ECO:0000313" key="8">
    <source>
        <dbReference type="EMBL" id="RFU37884.1"/>
    </source>
</evidence>
<dbReference type="GO" id="GO:0051536">
    <property type="term" value="F:iron-sulfur cluster binding"/>
    <property type="evidence" value="ECO:0007669"/>
    <property type="project" value="UniProtKB-KW"/>
</dbReference>
<dbReference type="Gene3D" id="3.40.50.280">
    <property type="entry name" value="Cobalamin-binding domain"/>
    <property type="match status" value="1"/>
</dbReference>
<keyword evidence="3" id="KW-0479">Metal-binding</keyword>
<dbReference type="GO" id="GO:0003824">
    <property type="term" value="F:catalytic activity"/>
    <property type="evidence" value="ECO:0007669"/>
    <property type="project" value="InterPro"/>
</dbReference>
<accession>A0A372JDH3</accession>
<dbReference type="AlphaFoldDB" id="A0A372JDH3"/>
<dbReference type="SMART" id="SM00729">
    <property type="entry name" value="Elp3"/>
    <property type="match status" value="1"/>
</dbReference>
<dbReference type="SFLD" id="SFLDF00324">
    <property type="entry name" value="bacteriocin_maturation"/>
    <property type="match status" value="1"/>
</dbReference>
<dbReference type="EMBL" id="QURH01000906">
    <property type="protein sequence ID" value="RFU37884.1"/>
    <property type="molecule type" value="Genomic_DNA"/>
</dbReference>
<evidence type="ECO:0000256" key="5">
    <source>
        <dbReference type="ARBA" id="ARBA00023014"/>
    </source>
</evidence>
<evidence type="ECO:0000256" key="6">
    <source>
        <dbReference type="SAM" id="MobiDB-lite"/>
    </source>
</evidence>
<sequence>MMRIALVNMPFADYDRPSVALSQLAAHTVREFGDAVEVDIRYVNIDFALLFGAGEYKLFANNYDHLTTGIGEWLFRSLAFPDEPDNAAAYFQRYFAGDRAVEFRSKLLRLRARLEGFCQLVIDEYRLADADIVGFTSMFSQNVPNMAMARLIKERNPGVLTVMGGANCETPMGAVLAEHVEALDYIFSGPALHSFPDFVRCVLDGDLGKAEEIPGVLTRRNADQPRFRKAIGRDRDIDDYVRPEYESFVDKFKAAQDELRAGAGEAEPTLYFETSRGCWWGERSHCTFCGLNGLGMGYRAMAPEKAVEQFEWLFSFAPWCTTFAGTDNIMPRNYTRDVFPRLDPPEGAELFYEVKVPVADRDFQTMARAGVTVVQPGIEALSTSTLKLMAKGTTSFLNLQFLQKCLKYGVVPIWNLLLGFPGEEEGVYRKYAAEMSHLVHLPPPDGAFLVRFDRFSPYFIKREEYGLDLRPLDFYRLCYPVVPEEKLAELAYFFVDENLAPYQVQSIEWLAELQRLSAEWQDSWKNGEKPRLVLQTDEDDGTTGVLDTRFGDRRWIPVTPEEEAMLRRLASPGRPDKIAAQTDLPLAEVRAMLARFSDHKLLFEEKGSYISLVSMETDDEPEPEPEQTAEPRRVLLNLLPPGDH</sequence>
<proteinExistence type="predicted"/>
<dbReference type="InterPro" id="IPR051198">
    <property type="entry name" value="BchE-like"/>
</dbReference>
<comment type="cofactor">
    <cofactor evidence="1">
        <name>[4Fe-4S] cluster</name>
        <dbReference type="ChEBI" id="CHEBI:49883"/>
    </cofactor>
</comment>
<dbReference type="InterPro" id="IPR058240">
    <property type="entry name" value="rSAM_sf"/>
</dbReference>
<dbReference type="NCBIfam" id="TIGR03975">
    <property type="entry name" value="rSAM_ocin_1"/>
    <property type="match status" value="1"/>
</dbReference>
<gene>
    <name evidence="8" type="ORF">DZF91_30560</name>
</gene>
<dbReference type="GO" id="GO:0031419">
    <property type="term" value="F:cobalamin binding"/>
    <property type="evidence" value="ECO:0007669"/>
    <property type="project" value="InterPro"/>
</dbReference>
<feature type="domain" description="B12-binding" evidence="7">
    <location>
        <begin position="71"/>
        <end position="209"/>
    </location>
</feature>
<comment type="caution">
    <text evidence="8">The sequence shown here is derived from an EMBL/GenBank/DDBJ whole genome shotgun (WGS) entry which is preliminary data.</text>
</comment>
<dbReference type="InterPro" id="IPR006158">
    <property type="entry name" value="Cobalamin-bd"/>
</dbReference>
<dbReference type="GO" id="GO:0005829">
    <property type="term" value="C:cytosol"/>
    <property type="evidence" value="ECO:0007669"/>
    <property type="project" value="TreeGrafter"/>
</dbReference>
<dbReference type="PANTHER" id="PTHR43409">
    <property type="entry name" value="ANAEROBIC MAGNESIUM-PROTOPORPHYRIN IX MONOMETHYL ESTER CYCLASE-RELATED"/>
    <property type="match status" value="1"/>
</dbReference>
<dbReference type="InterPro" id="IPR007197">
    <property type="entry name" value="rSAM"/>
</dbReference>
<keyword evidence="2" id="KW-0949">S-adenosyl-L-methionine</keyword>
<name>A0A372JDH3_9ACTN</name>
<evidence type="ECO:0000256" key="1">
    <source>
        <dbReference type="ARBA" id="ARBA00001966"/>
    </source>
</evidence>
<evidence type="ECO:0000256" key="4">
    <source>
        <dbReference type="ARBA" id="ARBA00023004"/>
    </source>
</evidence>
<dbReference type="SUPFAM" id="SSF102114">
    <property type="entry name" value="Radical SAM enzymes"/>
    <property type="match status" value="1"/>
</dbReference>